<sequence length="209" mass="23530">MADSDQLAEVLDRRAPKRGDQRREALLRALDVQLAERSLDDINIADLTSAAGVSRSAFYFYFQDKAACAAALGDEFYKEVVAASRALIDGPGEPREKLERMLRQLFAAAESHKHYFKAMIVARRRNPNVRDLWDASRASFVEPVAELIEQERRAGLAHLEPDSRTLTRVLLELNEYAIEQACSDEPPAIADRIEALLAIWSRAIYIESV</sequence>
<evidence type="ECO:0000256" key="1">
    <source>
        <dbReference type="ARBA" id="ARBA00023125"/>
    </source>
</evidence>
<dbReference type="InterPro" id="IPR009057">
    <property type="entry name" value="Homeodomain-like_sf"/>
</dbReference>
<organism evidence="4 5">
    <name type="scientific">Nocardia bovistercoris</name>
    <dbReference type="NCBI Taxonomy" id="2785916"/>
    <lineage>
        <taxon>Bacteria</taxon>
        <taxon>Bacillati</taxon>
        <taxon>Actinomycetota</taxon>
        <taxon>Actinomycetes</taxon>
        <taxon>Mycobacteriales</taxon>
        <taxon>Nocardiaceae</taxon>
        <taxon>Nocardia</taxon>
    </lineage>
</organism>
<evidence type="ECO:0000313" key="4">
    <source>
        <dbReference type="EMBL" id="MBH0778062.1"/>
    </source>
</evidence>
<dbReference type="InterPro" id="IPR050109">
    <property type="entry name" value="HTH-type_TetR-like_transc_reg"/>
</dbReference>
<dbReference type="Gene3D" id="1.10.10.60">
    <property type="entry name" value="Homeodomain-like"/>
    <property type="match status" value="1"/>
</dbReference>
<dbReference type="GO" id="GO:0000976">
    <property type="term" value="F:transcription cis-regulatory region binding"/>
    <property type="evidence" value="ECO:0007669"/>
    <property type="project" value="TreeGrafter"/>
</dbReference>
<evidence type="ECO:0000313" key="5">
    <source>
        <dbReference type="Proteomes" id="UP000655751"/>
    </source>
</evidence>
<keyword evidence="1 2" id="KW-0238">DNA-binding</keyword>
<dbReference type="GO" id="GO:0003700">
    <property type="term" value="F:DNA-binding transcription factor activity"/>
    <property type="evidence" value="ECO:0007669"/>
    <property type="project" value="TreeGrafter"/>
</dbReference>
<name>A0A931IAM9_9NOCA</name>
<dbReference type="AlphaFoldDB" id="A0A931IAM9"/>
<proteinExistence type="predicted"/>
<dbReference type="EMBL" id="JADMLG010000006">
    <property type="protein sequence ID" value="MBH0778062.1"/>
    <property type="molecule type" value="Genomic_DNA"/>
</dbReference>
<dbReference type="PANTHER" id="PTHR30055:SF184">
    <property type="entry name" value="HTH-TYPE TRANSCRIPTIONAL REGULATOR ETHR"/>
    <property type="match status" value="1"/>
</dbReference>
<gene>
    <name evidence="4" type="ORF">IT779_17425</name>
</gene>
<evidence type="ECO:0000256" key="2">
    <source>
        <dbReference type="PROSITE-ProRule" id="PRU00335"/>
    </source>
</evidence>
<dbReference type="Gene3D" id="1.10.357.10">
    <property type="entry name" value="Tetracycline Repressor, domain 2"/>
    <property type="match status" value="1"/>
</dbReference>
<feature type="DNA-binding region" description="H-T-H motif" evidence="2">
    <location>
        <begin position="43"/>
        <end position="62"/>
    </location>
</feature>
<dbReference type="SUPFAM" id="SSF48498">
    <property type="entry name" value="Tetracyclin repressor-like, C-terminal domain"/>
    <property type="match status" value="1"/>
</dbReference>
<dbReference type="PANTHER" id="PTHR30055">
    <property type="entry name" value="HTH-TYPE TRANSCRIPTIONAL REGULATOR RUTR"/>
    <property type="match status" value="1"/>
</dbReference>
<dbReference type="Pfam" id="PF21313">
    <property type="entry name" value="EthR_C"/>
    <property type="match status" value="1"/>
</dbReference>
<dbReference type="RefSeq" id="WP_196150359.1">
    <property type="nucleotide sequence ID" value="NZ_JADMLG010000006.1"/>
</dbReference>
<dbReference type="InterPro" id="IPR049397">
    <property type="entry name" value="EthR_C"/>
</dbReference>
<keyword evidence="5" id="KW-1185">Reference proteome</keyword>
<dbReference type="PROSITE" id="PS50977">
    <property type="entry name" value="HTH_TETR_2"/>
    <property type="match status" value="1"/>
</dbReference>
<comment type="caution">
    <text evidence="4">The sequence shown here is derived from an EMBL/GenBank/DDBJ whole genome shotgun (WGS) entry which is preliminary data.</text>
</comment>
<dbReference type="Proteomes" id="UP000655751">
    <property type="component" value="Unassembled WGS sequence"/>
</dbReference>
<dbReference type="InterPro" id="IPR001647">
    <property type="entry name" value="HTH_TetR"/>
</dbReference>
<dbReference type="Pfam" id="PF00440">
    <property type="entry name" value="TetR_N"/>
    <property type="match status" value="1"/>
</dbReference>
<feature type="domain" description="HTH tetR-type" evidence="3">
    <location>
        <begin position="20"/>
        <end position="80"/>
    </location>
</feature>
<accession>A0A931IAM9</accession>
<reference evidence="4" key="1">
    <citation type="submission" date="2020-11" db="EMBL/GenBank/DDBJ databases">
        <title>Nocardia NEAU-351.nov., a novel actinomycete isolated from the cow dung.</title>
        <authorList>
            <person name="Zhang X."/>
        </authorList>
    </citation>
    <scope>NUCLEOTIDE SEQUENCE</scope>
    <source>
        <strain evidence="4">NEAU-351</strain>
    </source>
</reference>
<dbReference type="SUPFAM" id="SSF46689">
    <property type="entry name" value="Homeodomain-like"/>
    <property type="match status" value="1"/>
</dbReference>
<protein>
    <submittedName>
        <fullName evidence="4">TetR/AcrR family transcriptional regulator</fullName>
    </submittedName>
</protein>
<dbReference type="InterPro" id="IPR036271">
    <property type="entry name" value="Tet_transcr_reg_TetR-rel_C_sf"/>
</dbReference>
<evidence type="ECO:0000259" key="3">
    <source>
        <dbReference type="PROSITE" id="PS50977"/>
    </source>
</evidence>